<dbReference type="InterPro" id="IPR033752">
    <property type="entry name" value="MetA_family"/>
</dbReference>
<dbReference type="HAMAP" id="MF_00295">
    <property type="entry name" value="MetA_acyltransf"/>
    <property type="match status" value="1"/>
</dbReference>
<reference evidence="8" key="2">
    <citation type="journal article" date="2021" name="PeerJ">
        <title>Extensive microbial diversity within the chicken gut microbiome revealed by metagenomics and culture.</title>
        <authorList>
            <person name="Gilroy R."/>
            <person name="Ravi A."/>
            <person name="Getino M."/>
            <person name="Pursley I."/>
            <person name="Horton D.L."/>
            <person name="Alikhan N.F."/>
            <person name="Baker D."/>
            <person name="Gharbi K."/>
            <person name="Hall N."/>
            <person name="Watson M."/>
            <person name="Adriaenssens E.M."/>
            <person name="Foster-Nyarko E."/>
            <person name="Jarju S."/>
            <person name="Secka A."/>
            <person name="Antonio M."/>
            <person name="Oren A."/>
            <person name="Chaudhuri R.R."/>
            <person name="La Ragione R."/>
            <person name="Hildebrand F."/>
            <person name="Pallen M.J."/>
        </authorList>
    </citation>
    <scope>NUCLEOTIDE SEQUENCE</scope>
    <source>
        <strain evidence="8">ChiBcec7-5410</strain>
    </source>
</reference>
<sequence length="256" mass="30318">QLLRVLSNSPLQVDIELIQTETHRSRNTSEEHLFKFYKTIRDIENEYFDGMIITGAPVEQMPFEEVDYWPELCHIFEWSKTHVYSTFHICWGAQAGLYYHYGVPKYDLHKKMFGVFPHHVLQPFHPLLRGFDEEFYVPHSRHTECRREDILATGKLEILTESPIAGVHIASSFDGRQFFVTGHSEYDRGTLAAEYFRDLDKGLPIDLPYHYFDGDNPENEPKFIWRAHANLLYVNWLNYFVYQQTPYDLKMLDESV</sequence>
<reference evidence="8" key="1">
    <citation type="submission" date="2020-10" db="EMBL/GenBank/DDBJ databases">
        <authorList>
            <person name="Gilroy R."/>
        </authorList>
    </citation>
    <scope>NUCLEOTIDE SEQUENCE</scope>
    <source>
        <strain evidence="8">ChiBcec7-5410</strain>
    </source>
</reference>
<feature type="non-terminal residue" evidence="8">
    <location>
        <position position="1"/>
    </location>
</feature>
<keyword evidence="4 8" id="KW-0808">Transferase</keyword>
<evidence type="ECO:0000256" key="7">
    <source>
        <dbReference type="ARBA" id="ARBA00049043"/>
    </source>
</evidence>
<accession>A0A9D1H6P8</accession>
<evidence type="ECO:0000313" key="9">
    <source>
        <dbReference type="Proteomes" id="UP000824160"/>
    </source>
</evidence>
<proteinExistence type="inferred from homology"/>
<evidence type="ECO:0000256" key="3">
    <source>
        <dbReference type="ARBA" id="ARBA00022605"/>
    </source>
</evidence>
<evidence type="ECO:0000256" key="6">
    <source>
        <dbReference type="ARBA" id="ARBA00023315"/>
    </source>
</evidence>
<evidence type="ECO:0000256" key="5">
    <source>
        <dbReference type="ARBA" id="ARBA00023167"/>
    </source>
</evidence>
<dbReference type="Pfam" id="PF04204">
    <property type="entry name" value="HTS"/>
    <property type="match status" value="1"/>
</dbReference>
<dbReference type="EMBL" id="DVLW01000170">
    <property type="protein sequence ID" value="HIT94740.1"/>
    <property type="molecule type" value="Genomic_DNA"/>
</dbReference>
<evidence type="ECO:0000256" key="2">
    <source>
        <dbReference type="ARBA" id="ARBA00022490"/>
    </source>
</evidence>
<dbReference type="GO" id="GO:0005737">
    <property type="term" value="C:cytoplasm"/>
    <property type="evidence" value="ECO:0007669"/>
    <property type="project" value="InterPro"/>
</dbReference>
<dbReference type="PANTHER" id="PTHR20919">
    <property type="entry name" value="HOMOSERINE O-SUCCINYLTRANSFERASE"/>
    <property type="match status" value="1"/>
</dbReference>
<evidence type="ECO:0000256" key="4">
    <source>
        <dbReference type="ARBA" id="ARBA00022679"/>
    </source>
</evidence>
<comment type="catalytic activity">
    <reaction evidence="7">
        <text>L-homoserine + acetyl-CoA = O-acetyl-L-homoserine + CoA</text>
        <dbReference type="Rhea" id="RHEA:13701"/>
        <dbReference type="ChEBI" id="CHEBI:57287"/>
        <dbReference type="ChEBI" id="CHEBI:57288"/>
        <dbReference type="ChEBI" id="CHEBI:57476"/>
        <dbReference type="ChEBI" id="CHEBI:57716"/>
        <dbReference type="EC" id="2.3.1.31"/>
    </reaction>
</comment>
<dbReference type="GO" id="GO:0004414">
    <property type="term" value="F:homoserine O-acetyltransferase activity"/>
    <property type="evidence" value="ECO:0007669"/>
    <property type="project" value="UniProtKB-EC"/>
</dbReference>
<dbReference type="AlphaFoldDB" id="A0A9D1H6P8"/>
<keyword evidence="5" id="KW-0486">Methionine biosynthesis</keyword>
<protein>
    <recommendedName>
        <fullName evidence="1">homoserine O-acetyltransferase</fullName>
        <ecNumber evidence="1">2.3.1.31</ecNumber>
    </recommendedName>
</protein>
<keyword evidence="6 8" id="KW-0012">Acyltransferase</keyword>
<dbReference type="Gene3D" id="3.40.50.880">
    <property type="match status" value="1"/>
</dbReference>
<evidence type="ECO:0000313" key="8">
    <source>
        <dbReference type="EMBL" id="HIT94740.1"/>
    </source>
</evidence>
<organism evidence="8 9">
    <name type="scientific">Candidatus Faecivivens stercoripullorum</name>
    <dbReference type="NCBI Taxonomy" id="2840805"/>
    <lineage>
        <taxon>Bacteria</taxon>
        <taxon>Bacillati</taxon>
        <taxon>Bacillota</taxon>
        <taxon>Clostridia</taxon>
        <taxon>Eubacteriales</taxon>
        <taxon>Oscillospiraceae</taxon>
        <taxon>Oscillospiraceae incertae sedis</taxon>
        <taxon>Candidatus Faecivivens</taxon>
    </lineage>
</organism>
<dbReference type="GO" id="GO:0019281">
    <property type="term" value="P:L-methionine biosynthetic process from homoserine via O-succinyl-L-homoserine and cystathionine"/>
    <property type="evidence" value="ECO:0007669"/>
    <property type="project" value="InterPro"/>
</dbReference>
<keyword evidence="2" id="KW-0963">Cytoplasm</keyword>
<evidence type="ECO:0000256" key="1">
    <source>
        <dbReference type="ARBA" id="ARBA00013270"/>
    </source>
</evidence>
<comment type="caution">
    <text evidence="8">The sequence shown here is derived from an EMBL/GenBank/DDBJ whole genome shotgun (WGS) entry which is preliminary data.</text>
</comment>
<dbReference type="Proteomes" id="UP000824160">
    <property type="component" value="Unassembled WGS sequence"/>
</dbReference>
<gene>
    <name evidence="8" type="primary">metA</name>
    <name evidence="8" type="ORF">IAC43_06110</name>
</gene>
<dbReference type="EC" id="2.3.1.31" evidence="1"/>
<dbReference type="GO" id="GO:0008899">
    <property type="term" value="F:homoserine O-succinyltransferase activity"/>
    <property type="evidence" value="ECO:0007669"/>
    <property type="project" value="InterPro"/>
</dbReference>
<dbReference type="PANTHER" id="PTHR20919:SF0">
    <property type="entry name" value="HOMOSERINE O-SUCCINYLTRANSFERASE"/>
    <property type="match status" value="1"/>
</dbReference>
<keyword evidence="3" id="KW-0028">Amino-acid biosynthesis</keyword>
<dbReference type="InterPro" id="IPR005697">
    <property type="entry name" value="HST_MetA"/>
</dbReference>
<dbReference type="InterPro" id="IPR029062">
    <property type="entry name" value="Class_I_gatase-like"/>
</dbReference>
<dbReference type="CDD" id="cd03131">
    <property type="entry name" value="GATase1_HTS"/>
    <property type="match status" value="1"/>
</dbReference>
<name>A0A9D1H6P8_9FIRM</name>
<dbReference type="NCBIfam" id="TIGR01001">
    <property type="entry name" value="metA"/>
    <property type="match status" value="1"/>
</dbReference>
<dbReference type="SUPFAM" id="SSF52317">
    <property type="entry name" value="Class I glutamine amidotransferase-like"/>
    <property type="match status" value="1"/>
</dbReference>